<gene>
    <name evidence="8" type="primary">abnA_5</name>
    <name evidence="8" type="ORF">ERS852511_04768</name>
</gene>
<dbReference type="Pfam" id="PF04616">
    <property type="entry name" value="Glyco_hydro_43"/>
    <property type="match status" value="1"/>
</dbReference>
<feature type="site" description="Important for catalytic activity, responsible for pKa modulation of the active site Glu and correct orientation of both the proton donor and substrate" evidence="5">
    <location>
        <position position="161"/>
    </location>
</feature>
<dbReference type="EC" id="3.2.1.99" evidence="8"/>
<dbReference type="InterPro" id="IPR050727">
    <property type="entry name" value="GH43_arabinanases"/>
</dbReference>
<name>A0A174UDN8_BACT4</name>
<dbReference type="Proteomes" id="UP000095576">
    <property type="component" value="Unassembled WGS sequence"/>
</dbReference>
<dbReference type="PROSITE" id="PS51257">
    <property type="entry name" value="PROKAR_LIPOPROTEIN"/>
    <property type="match status" value="1"/>
</dbReference>
<keyword evidence="7" id="KW-0732">Signal</keyword>
<accession>A0A174UDN8</accession>
<evidence type="ECO:0000256" key="4">
    <source>
        <dbReference type="ARBA" id="ARBA00023295"/>
    </source>
</evidence>
<comment type="pathway">
    <text evidence="1">Glycan metabolism; L-arabinan degradation.</text>
</comment>
<feature type="signal peptide" evidence="7">
    <location>
        <begin position="1"/>
        <end position="22"/>
    </location>
</feature>
<dbReference type="InterPro" id="IPR006710">
    <property type="entry name" value="Glyco_hydro_43"/>
</dbReference>
<dbReference type="Gene3D" id="2.115.10.20">
    <property type="entry name" value="Glycosyl hydrolase domain, family 43"/>
    <property type="match status" value="1"/>
</dbReference>
<dbReference type="RefSeq" id="WP_055301213.1">
    <property type="nucleotide sequence ID" value="NZ_CZAP01000030.1"/>
</dbReference>
<dbReference type="AlphaFoldDB" id="A0A174UDN8"/>
<evidence type="ECO:0000313" key="8">
    <source>
        <dbReference type="EMBL" id="CUQ20764.1"/>
    </source>
</evidence>
<reference evidence="8 9" key="1">
    <citation type="submission" date="2015-09" db="EMBL/GenBank/DDBJ databases">
        <authorList>
            <consortium name="Pathogen Informatics"/>
        </authorList>
    </citation>
    <scope>NUCLEOTIDE SEQUENCE [LARGE SCALE GENOMIC DNA]</scope>
    <source>
        <strain evidence="8 9">2789STDY5834899</strain>
    </source>
</reference>
<protein>
    <submittedName>
        <fullName evidence="8">Endo-arabinase</fullName>
        <ecNumber evidence="8">3.2.1.99</ecNumber>
    </submittedName>
</protein>
<dbReference type="EMBL" id="CZAP01000030">
    <property type="protein sequence ID" value="CUQ20764.1"/>
    <property type="molecule type" value="Genomic_DNA"/>
</dbReference>
<sequence length="327" mass="36576">MKKLKHSILSLLLLMGACIVSCSNDDGQTSSTDPDEVGGESFTIPVSSLRLRDPFILVDKKTSMYYLHFNNNLKIRVYKSKDLSTWKDEGYSFIAKTDFWGQQDFWAPDVYEYEGRYYLFATFSNAGVKRGTSILVSDSPKGPFTPLVNKAITPSGWMCLDGSLYIDKEGNPWLLFCREWLETIDGEIYAQRLAKDLKTTEGDPYLLFKASEAPWVGSITSSGVTGNVTDAPFIYRLDDGKLIMLWSSFRKTDGKYAIGQAVSASGDVLGPWVQEPETLNSDDSGHAMVFKDLKGRLMISYHAPNSQTEHPVITPIYIKDGKFVALN</sequence>
<dbReference type="CDD" id="cd08981">
    <property type="entry name" value="GH43_Bt1873-like"/>
    <property type="match status" value="1"/>
</dbReference>
<comment type="similarity">
    <text evidence="2 6">Belongs to the glycosyl hydrolase 43 family.</text>
</comment>
<dbReference type="PANTHER" id="PTHR43301:SF3">
    <property type="entry name" value="ARABINAN ENDO-1,5-ALPHA-L-ARABINOSIDASE A-RELATED"/>
    <property type="match status" value="1"/>
</dbReference>
<keyword evidence="3 6" id="KW-0378">Hydrolase</keyword>
<evidence type="ECO:0000313" key="9">
    <source>
        <dbReference type="Proteomes" id="UP000095576"/>
    </source>
</evidence>
<organism evidence="8 9">
    <name type="scientific">Bacteroides thetaiotaomicron</name>
    <dbReference type="NCBI Taxonomy" id="818"/>
    <lineage>
        <taxon>Bacteria</taxon>
        <taxon>Pseudomonadati</taxon>
        <taxon>Bacteroidota</taxon>
        <taxon>Bacteroidia</taxon>
        <taxon>Bacteroidales</taxon>
        <taxon>Bacteroidaceae</taxon>
        <taxon>Bacteroides</taxon>
    </lineage>
</organism>
<evidence type="ECO:0000256" key="7">
    <source>
        <dbReference type="SAM" id="SignalP"/>
    </source>
</evidence>
<dbReference type="GO" id="GO:0005975">
    <property type="term" value="P:carbohydrate metabolic process"/>
    <property type="evidence" value="ECO:0007669"/>
    <property type="project" value="InterPro"/>
</dbReference>
<evidence type="ECO:0000256" key="2">
    <source>
        <dbReference type="ARBA" id="ARBA00009865"/>
    </source>
</evidence>
<dbReference type="InterPro" id="IPR023296">
    <property type="entry name" value="Glyco_hydro_beta-prop_sf"/>
</dbReference>
<proteinExistence type="inferred from homology"/>
<evidence type="ECO:0000256" key="5">
    <source>
        <dbReference type="PIRSR" id="PIRSR606710-2"/>
    </source>
</evidence>
<evidence type="ECO:0000256" key="6">
    <source>
        <dbReference type="RuleBase" id="RU361187"/>
    </source>
</evidence>
<dbReference type="GO" id="GO:0046558">
    <property type="term" value="F:arabinan endo-1,5-alpha-L-arabinosidase activity"/>
    <property type="evidence" value="ECO:0007669"/>
    <property type="project" value="UniProtKB-EC"/>
</dbReference>
<evidence type="ECO:0000256" key="1">
    <source>
        <dbReference type="ARBA" id="ARBA00004834"/>
    </source>
</evidence>
<evidence type="ECO:0000256" key="3">
    <source>
        <dbReference type="ARBA" id="ARBA00022801"/>
    </source>
</evidence>
<keyword evidence="4 6" id="KW-0326">Glycosidase</keyword>
<feature type="chain" id="PRO_5008034801" evidence="7">
    <location>
        <begin position="23"/>
        <end position="327"/>
    </location>
</feature>
<dbReference type="PANTHER" id="PTHR43301">
    <property type="entry name" value="ARABINAN ENDO-1,5-ALPHA-L-ARABINOSIDASE"/>
    <property type="match status" value="1"/>
</dbReference>
<dbReference type="SUPFAM" id="SSF75005">
    <property type="entry name" value="Arabinanase/levansucrase/invertase"/>
    <property type="match status" value="1"/>
</dbReference>